<sequence length="89" mass="9901">MEKKKYACNTRAKNKWNAENYDRLYPYVKIGKKAVYQKAVEAGGFESLNDLIETATDRIAAEVLGLTPEQYAAEVQAAAEKAKKKGEAT</sequence>
<organism evidence="1 2">
    <name type="scientific">Flavonifractor plautii</name>
    <name type="common">Fusobacterium plautii</name>
    <dbReference type="NCBI Taxonomy" id="292800"/>
    <lineage>
        <taxon>Bacteria</taxon>
        <taxon>Bacillati</taxon>
        <taxon>Bacillota</taxon>
        <taxon>Clostridia</taxon>
        <taxon>Eubacteriales</taxon>
        <taxon>Oscillospiraceae</taxon>
        <taxon>Flavonifractor</taxon>
    </lineage>
</organism>
<proteinExistence type="predicted"/>
<gene>
    <name evidence="1" type="ORF">GKE97_16935</name>
</gene>
<dbReference type="RefSeq" id="WP_148337866.1">
    <property type="nucleotide sequence ID" value="NZ_JADMWB010000016.1"/>
</dbReference>
<evidence type="ECO:0000313" key="2">
    <source>
        <dbReference type="Proteomes" id="UP000434475"/>
    </source>
</evidence>
<evidence type="ECO:0000313" key="1">
    <source>
        <dbReference type="EMBL" id="MSB21192.1"/>
    </source>
</evidence>
<dbReference type="Proteomes" id="UP000434475">
    <property type="component" value="Unassembled WGS sequence"/>
</dbReference>
<accession>A0A6I2RDA7</accession>
<name>A0A6I2RDA7_FLAPL</name>
<dbReference type="EMBL" id="WKPR01000020">
    <property type="protein sequence ID" value="MSB21192.1"/>
    <property type="molecule type" value="Genomic_DNA"/>
</dbReference>
<dbReference type="AlphaFoldDB" id="A0A6I2RDA7"/>
<protein>
    <submittedName>
        <fullName evidence="1">Uncharacterized protein</fullName>
    </submittedName>
</protein>
<reference evidence="1 2" key="1">
    <citation type="journal article" date="2019" name="Nat. Med.">
        <title>A library of human gut bacterial isolates paired with longitudinal multiomics data enables mechanistic microbiome research.</title>
        <authorList>
            <person name="Poyet M."/>
            <person name="Groussin M."/>
            <person name="Gibbons S.M."/>
            <person name="Avila-Pacheco J."/>
            <person name="Jiang X."/>
            <person name="Kearney S.M."/>
            <person name="Perrotta A.R."/>
            <person name="Berdy B."/>
            <person name="Zhao S."/>
            <person name="Lieberman T.D."/>
            <person name="Swanson P.K."/>
            <person name="Smith M."/>
            <person name="Roesemann S."/>
            <person name="Alexander J.E."/>
            <person name="Rich S.A."/>
            <person name="Livny J."/>
            <person name="Vlamakis H."/>
            <person name="Clish C."/>
            <person name="Bullock K."/>
            <person name="Deik A."/>
            <person name="Scott J."/>
            <person name="Pierce K.A."/>
            <person name="Xavier R.J."/>
            <person name="Alm E.J."/>
        </authorList>
    </citation>
    <scope>NUCLEOTIDE SEQUENCE [LARGE SCALE GENOMIC DNA]</scope>
    <source>
        <strain evidence="1 2">BIOML-A2</strain>
    </source>
</reference>
<comment type="caution">
    <text evidence="1">The sequence shown here is derived from an EMBL/GenBank/DDBJ whole genome shotgun (WGS) entry which is preliminary data.</text>
</comment>